<dbReference type="EMBL" id="JAIWYP010000008">
    <property type="protein sequence ID" value="KAH3787501.1"/>
    <property type="molecule type" value="Genomic_DNA"/>
</dbReference>
<evidence type="ECO:0000313" key="1">
    <source>
        <dbReference type="EMBL" id="KAH3787501.1"/>
    </source>
</evidence>
<protein>
    <recommendedName>
        <fullName evidence="3">EB domain-containing protein</fullName>
    </recommendedName>
</protein>
<name>A0A9D4EX76_DREPO</name>
<evidence type="ECO:0008006" key="3">
    <source>
        <dbReference type="Google" id="ProtNLM"/>
    </source>
</evidence>
<dbReference type="AlphaFoldDB" id="A0A9D4EX76"/>
<gene>
    <name evidence="1" type="ORF">DPMN_165625</name>
</gene>
<dbReference type="Proteomes" id="UP000828390">
    <property type="component" value="Unassembled WGS sequence"/>
</dbReference>
<evidence type="ECO:0000313" key="2">
    <source>
        <dbReference type="Proteomes" id="UP000828390"/>
    </source>
</evidence>
<comment type="caution">
    <text evidence="1">The sequence shown here is derived from an EMBL/GenBank/DDBJ whole genome shotgun (WGS) entry which is preliminary data.</text>
</comment>
<reference evidence="1" key="1">
    <citation type="journal article" date="2019" name="bioRxiv">
        <title>The Genome of the Zebra Mussel, Dreissena polymorpha: A Resource for Invasive Species Research.</title>
        <authorList>
            <person name="McCartney M.A."/>
            <person name="Auch B."/>
            <person name="Kono T."/>
            <person name="Mallez S."/>
            <person name="Zhang Y."/>
            <person name="Obille A."/>
            <person name="Becker A."/>
            <person name="Abrahante J.E."/>
            <person name="Garbe J."/>
            <person name="Badalamenti J.P."/>
            <person name="Herman A."/>
            <person name="Mangelson H."/>
            <person name="Liachko I."/>
            <person name="Sullivan S."/>
            <person name="Sone E.D."/>
            <person name="Koren S."/>
            <person name="Silverstein K.A.T."/>
            <person name="Beckman K.B."/>
            <person name="Gohl D.M."/>
        </authorList>
    </citation>
    <scope>NUCLEOTIDE SEQUENCE</scope>
    <source>
        <strain evidence="1">Duluth1</strain>
        <tissue evidence="1">Whole animal</tissue>
    </source>
</reference>
<reference evidence="1" key="2">
    <citation type="submission" date="2020-11" db="EMBL/GenBank/DDBJ databases">
        <authorList>
            <person name="McCartney M.A."/>
            <person name="Auch B."/>
            <person name="Kono T."/>
            <person name="Mallez S."/>
            <person name="Becker A."/>
            <person name="Gohl D.M."/>
            <person name="Silverstein K.A.T."/>
            <person name="Koren S."/>
            <person name="Bechman K.B."/>
            <person name="Herman A."/>
            <person name="Abrahante J.E."/>
            <person name="Garbe J."/>
        </authorList>
    </citation>
    <scope>NUCLEOTIDE SEQUENCE</scope>
    <source>
        <strain evidence="1">Duluth1</strain>
        <tissue evidence="1">Whole animal</tissue>
    </source>
</reference>
<sequence length="50" mass="5266">MTHLIAGKQNGQVCLDVEECAVTGAICSDTCQCLDNHLLNGTTCTPSKDI</sequence>
<proteinExistence type="predicted"/>
<keyword evidence="2" id="KW-1185">Reference proteome</keyword>
<organism evidence="1 2">
    <name type="scientific">Dreissena polymorpha</name>
    <name type="common">Zebra mussel</name>
    <name type="synonym">Mytilus polymorpha</name>
    <dbReference type="NCBI Taxonomy" id="45954"/>
    <lineage>
        <taxon>Eukaryota</taxon>
        <taxon>Metazoa</taxon>
        <taxon>Spiralia</taxon>
        <taxon>Lophotrochozoa</taxon>
        <taxon>Mollusca</taxon>
        <taxon>Bivalvia</taxon>
        <taxon>Autobranchia</taxon>
        <taxon>Heteroconchia</taxon>
        <taxon>Euheterodonta</taxon>
        <taxon>Imparidentia</taxon>
        <taxon>Neoheterodontei</taxon>
        <taxon>Myida</taxon>
        <taxon>Dreissenoidea</taxon>
        <taxon>Dreissenidae</taxon>
        <taxon>Dreissena</taxon>
    </lineage>
</organism>
<accession>A0A9D4EX76</accession>